<evidence type="ECO:0000313" key="5">
    <source>
        <dbReference type="EMBL" id="QNV22337.1"/>
    </source>
</evidence>
<gene>
    <name evidence="4" type="ORF">B9W25_09290</name>
    <name evidence="3" type="ORF">C5U34_15835</name>
    <name evidence="2" type="ORF">FPK87_17595</name>
    <name evidence="5" type="ORF">FQZ18_02925</name>
    <name evidence="1" type="ORF">IAG11_09645</name>
    <name evidence="6" type="ORF">SAMEA104305318_04141</name>
</gene>
<dbReference type="EMBL" id="UFMQ01000063">
    <property type="protein sequence ID" value="SST34486.1"/>
    <property type="molecule type" value="Genomic_DNA"/>
</dbReference>
<dbReference type="EMBL" id="NEPB01000015">
    <property type="protein sequence ID" value="PRN35140.1"/>
    <property type="molecule type" value="Genomic_DNA"/>
</dbReference>
<dbReference type="EMBL" id="VMBB01000032">
    <property type="protein sequence ID" value="MDR8262266.1"/>
    <property type="molecule type" value="Genomic_DNA"/>
</dbReference>
<organism evidence="1 11">
    <name type="scientific">Acinetobacter baumannii</name>
    <dbReference type="NCBI Taxonomy" id="470"/>
    <lineage>
        <taxon>Bacteria</taxon>
        <taxon>Pseudomonadati</taxon>
        <taxon>Pseudomonadota</taxon>
        <taxon>Gammaproteobacteria</taxon>
        <taxon>Moraxellales</taxon>
        <taxon>Moraxellaceae</taxon>
        <taxon>Acinetobacter</taxon>
        <taxon>Acinetobacter calcoaceticus/baumannii complex</taxon>
    </lineage>
</organism>
<evidence type="ECO:0000313" key="2">
    <source>
        <dbReference type="EMBL" id="MDR8262266.1"/>
    </source>
</evidence>
<evidence type="ECO:0000313" key="11">
    <source>
        <dbReference type="Proteomes" id="UP000634608"/>
    </source>
</evidence>
<reference evidence="3 8" key="2">
    <citation type="journal article" date="2018" name="J. Antimicrob. Chemother.">
        <title>Phylogenomics of colistin-susceptible and resistant XDR Acinetobacter baumannii.</title>
        <authorList>
            <person name="Mustapha M."/>
            <person name="Li B."/>
            <person name="Pacey M.P."/>
            <person name="Mettus R.T."/>
            <person name="McElheny C.L."/>
            <person name="Ernst R.K."/>
            <person name="Cooper V.S."/>
            <person name="Doi Y."/>
        </authorList>
    </citation>
    <scope>NUCLEOTIDE SEQUENCE [LARGE SCALE GENOMIC DNA]</scope>
    <source>
        <strain evidence="3 8">R20</strain>
    </source>
</reference>
<dbReference type="STRING" id="1096995.BJAB07104_01599"/>
<evidence type="ECO:0000313" key="3">
    <source>
        <dbReference type="EMBL" id="PQH49205.1"/>
    </source>
</evidence>
<dbReference type="KEGG" id="abw:BL01_04575"/>
<dbReference type="AlphaFoldDB" id="A0A238AIC4"/>
<reference evidence="2" key="4">
    <citation type="submission" date="2019-07" db="EMBL/GenBank/DDBJ databases">
        <title>Biological characteristics of mucoid Acinetobacter baumannii from a general hospital in China.</title>
        <authorList>
            <person name="Hua X."/>
            <person name="Yu Y."/>
        </authorList>
    </citation>
    <scope>NUCLEOTIDE SEQUENCE [LARGE SCALE GENOMIC DNA]</scope>
    <source>
        <strain evidence="2">N41</strain>
    </source>
</reference>
<dbReference type="Proteomes" id="UP000239276">
    <property type="component" value="Unassembled WGS sequence"/>
</dbReference>
<evidence type="ECO:0000313" key="6">
    <source>
        <dbReference type="EMBL" id="SST34486.1"/>
    </source>
</evidence>
<evidence type="ECO:0000313" key="7">
    <source>
        <dbReference type="Proteomes" id="UP000237823"/>
    </source>
</evidence>
<name>A0A238AIC4_ACIBA</name>
<dbReference type="EMBL" id="JACSVK010000020">
    <property type="protein sequence ID" value="MBD0220157.1"/>
    <property type="molecule type" value="Genomic_DNA"/>
</dbReference>
<dbReference type="Proteomes" id="UP000237823">
    <property type="component" value="Unassembled WGS sequence"/>
</dbReference>
<dbReference type="Proteomes" id="UP000516419">
    <property type="component" value="Chromosome"/>
</dbReference>
<dbReference type="RefSeq" id="WP_000151893.1">
    <property type="nucleotide sequence ID" value="NZ_AP031580.1"/>
</dbReference>
<reference evidence="1" key="5">
    <citation type="submission" date="2020-08" db="EMBL/GenBank/DDBJ databases">
        <title>Diversity of carbapenem-resistant Acinetobacter baumannii and bacteriophage-mediated spread of the Oxa23 carbapenemase.</title>
        <authorList>
            <person name="Abouelfetouh A."/>
            <person name="Mattock J."/>
            <person name="Turner D."/>
            <person name="Li E."/>
            <person name="Evans B.A."/>
        </authorList>
    </citation>
    <scope>NUCLEOTIDE SEQUENCE</scope>
    <source>
        <strain evidence="1">A86</strain>
    </source>
</reference>
<reference evidence="4 7" key="1">
    <citation type="submission" date="2017-04" db="EMBL/GenBank/DDBJ databases">
        <title>Comparison of Acinetobacter baumannii whole genome sequences from two major hospitals in Kuwait.</title>
        <authorList>
            <person name="Nasser K."/>
            <person name="Habibi N."/>
            <person name="Khan M.W."/>
            <person name="Purohit P."/>
            <person name="Al-Obaid I."/>
            <person name="Dhar R."/>
            <person name="Al-Fouzan W."/>
            <person name="Mustafa A.S."/>
        </authorList>
    </citation>
    <scope>NUCLEOTIDE SEQUENCE [LARGE SCALE GENOMIC DNA]</scope>
    <source>
        <strain evidence="4 7">KUFAR57</strain>
    </source>
</reference>
<evidence type="ECO:0000313" key="1">
    <source>
        <dbReference type="EMBL" id="MBD0220157.1"/>
    </source>
</evidence>
<reference evidence="6 9" key="3">
    <citation type="submission" date="2018-07" db="EMBL/GenBank/DDBJ databases">
        <authorList>
            <consortium name="Pathogen Informatics"/>
        </authorList>
    </citation>
    <scope>NUCLEOTIDE SEQUENCE [LARGE SCALE GENOMIC DNA]</scope>
    <source>
        <strain evidence="6 9">4300STDY7045823</strain>
    </source>
</reference>
<evidence type="ECO:0000313" key="4">
    <source>
        <dbReference type="EMBL" id="PRN35140.1"/>
    </source>
</evidence>
<evidence type="ECO:0000313" key="10">
    <source>
        <dbReference type="Proteomes" id="UP000516419"/>
    </source>
</evidence>
<proteinExistence type="predicted"/>
<dbReference type="EMBL" id="PUDN01000095">
    <property type="protein sequence ID" value="PQH49205.1"/>
    <property type="molecule type" value="Genomic_DNA"/>
</dbReference>
<dbReference type="Proteomes" id="UP000252694">
    <property type="component" value="Unassembled WGS sequence"/>
</dbReference>
<dbReference type="Proteomes" id="UP000634608">
    <property type="component" value="Unassembled WGS sequence"/>
</dbReference>
<sequence>MTIFVRKISKAKWPSEEEIAEKALDSEIIPFVRADALTTCLKTSQNTLSVWAVENCTDAEIEKAILALITNTKLERLNRIQIVYFSKEDVDSLGLPIAVTEGDTIIESLSKLHNDLVDLNYEKLGKVSQLIISSLRSESVRTYNERKLKDMLLKAINEGIVDQKLLHPSLQSKLGLPVLDQNGNALIKQENGEFVKV</sequence>
<evidence type="ECO:0000313" key="9">
    <source>
        <dbReference type="Proteomes" id="UP000252694"/>
    </source>
</evidence>
<evidence type="ECO:0000313" key="8">
    <source>
        <dbReference type="Proteomes" id="UP000239276"/>
    </source>
</evidence>
<accession>A0A238AIC4</accession>
<dbReference type="EMBL" id="CP061525">
    <property type="protein sequence ID" value="QNV22337.1"/>
    <property type="molecule type" value="Genomic_DNA"/>
</dbReference>
<reference evidence="5 10" key="6">
    <citation type="submission" date="2020-09" db="EMBL/GenBank/DDBJ databases">
        <title>Carbapenem-Resistant Acinetobacter baumannii devoid of typical resistance factors.</title>
        <authorList>
            <person name="Hoffmann M."/>
            <person name="Luo Y."/>
            <person name="Strain E."/>
            <person name="Rand H."/>
            <person name="Javkar K.G."/>
        </authorList>
    </citation>
    <scope>NUCLEOTIDE SEQUENCE [LARGE SCALE GENOMIC DNA]</scope>
    <source>
        <strain evidence="5 10">CFSAN093705</strain>
    </source>
</reference>
<protein>
    <submittedName>
        <fullName evidence="1">Uncharacterized protein</fullName>
    </submittedName>
</protein>